<gene>
    <name evidence="7" type="ORF">OKJ99_05645</name>
</gene>
<dbReference type="Proteomes" id="UP001354931">
    <property type="component" value="Unassembled WGS sequence"/>
</dbReference>
<comment type="similarity">
    <text evidence="2">Belongs to the peptidase S41B family.</text>
</comment>
<accession>A0ABU6EZ20</accession>
<evidence type="ECO:0000256" key="5">
    <source>
        <dbReference type="ARBA" id="ARBA00022801"/>
    </source>
</evidence>
<evidence type="ECO:0000256" key="3">
    <source>
        <dbReference type="ARBA" id="ARBA00022490"/>
    </source>
</evidence>
<comment type="caution">
    <text evidence="7">The sequence shown here is derived from an EMBL/GenBank/DDBJ whole genome shotgun (WGS) entry which is preliminary data.</text>
</comment>
<keyword evidence="6" id="KW-0720">Serine protease</keyword>
<evidence type="ECO:0000313" key="8">
    <source>
        <dbReference type="Proteomes" id="UP001354931"/>
    </source>
</evidence>
<keyword evidence="8" id="KW-1185">Reference proteome</keyword>
<dbReference type="InterPro" id="IPR012393">
    <property type="entry name" value="Tricorn_protease"/>
</dbReference>
<dbReference type="PANTHER" id="PTHR43253:SF1">
    <property type="entry name" value="TRICORN PROTEASE HOMOLOG 2-RELATED"/>
    <property type="match status" value="1"/>
</dbReference>
<feature type="non-terminal residue" evidence="7">
    <location>
        <position position="369"/>
    </location>
</feature>
<dbReference type="EMBL" id="JAOZYC010000025">
    <property type="protein sequence ID" value="MEB8336998.1"/>
    <property type="molecule type" value="Genomic_DNA"/>
</dbReference>
<comment type="subcellular location">
    <subcellularLocation>
        <location evidence="1">Cytoplasm</location>
    </subcellularLocation>
</comment>
<dbReference type="SUPFAM" id="SSF69304">
    <property type="entry name" value="Tricorn protease N-terminal domain"/>
    <property type="match status" value="1"/>
</dbReference>
<keyword evidence="3" id="KW-0963">Cytoplasm</keyword>
<keyword evidence="4" id="KW-0645">Protease</keyword>
<evidence type="ECO:0000313" key="7">
    <source>
        <dbReference type="EMBL" id="MEB8336998.1"/>
    </source>
</evidence>
<name>A0ABU6EZ20_9ACTN</name>
<reference evidence="7 8" key="1">
    <citation type="submission" date="2022-10" db="EMBL/GenBank/DDBJ databases">
        <authorList>
            <person name="Xie J."/>
            <person name="Shen N."/>
        </authorList>
    </citation>
    <scope>NUCLEOTIDE SEQUENCE [LARGE SCALE GENOMIC DNA]</scope>
    <source>
        <strain evidence="7 8">YIM65594</strain>
    </source>
</reference>
<sequence length="369" mass="39411">MTTPAYLRFPHLHGELVVFTAEDDVWAAPLDGGRAWRVSADNMPVAHPRLSPDGETVAWTSRRDGAPEVHIAPVAGGSAKRLTHWGSWTTNVRGWTPDGRVLATTTHGQASLRRSWARAVPLDGGPAETLPYGPVGGVAFGPEGRVLLLSAPMGREAAWWKRYRGGTAGKLWIDGGGEGEGAAGEFGRLHAELDGNIECPMWVGDRVAFLSDYEGVGALYSSLPDGTGLRRHTSVEGFYARHAATDGARVVYASAGELWIVEGLDEGVEARRLDIRLGGQRVDLQPRPVDAANWFGAASPDHTGRGSAVNVRGAVHWVTHRSGPARALAAEPGVRARLPHTFRVDGEEHVAWVTDAEGDDALEFAPATG</sequence>
<proteinExistence type="inferred from homology"/>
<protein>
    <submittedName>
        <fullName evidence="7">Peptidase S41</fullName>
    </submittedName>
</protein>
<evidence type="ECO:0000256" key="1">
    <source>
        <dbReference type="ARBA" id="ARBA00004496"/>
    </source>
</evidence>
<evidence type="ECO:0000256" key="6">
    <source>
        <dbReference type="ARBA" id="ARBA00022825"/>
    </source>
</evidence>
<evidence type="ECO:0000256" key="2">
    <source>
        <dbReference type="ARBA" id="ARBA00008524"/>
    </source>
</evidence>
<keyword evidence="5" id="KW-0378">Hydrolase</keyword>
<evidence type="ECO:0000256" key="4">
    <source>
        <dbReference type="ARBA" id="ARBA00022670"/>
    </source>
</evidence>
<organism evidence="7 8">
    <name type="scientific">Streptomyces endophyticus</name>
    <dbReference type="NCBI Taxonomy" id="714166"/>
    <lineage>
        <taxon>Bacteria</taxon>
        <taxon>Bacillati</taxon>
        <taxon>Actinomycetota</taxon>
        <taxon>Actinomycetes</taxon>
        <taxon>Kitasatosporales</taxon>
        <taxon>Streptomycetaceae</taxon>
        <taxon>Streptomyces</taxon>
    </lineage>
</organism>
<dbReference type="PANTHER" id="PTHR43253">
    <property type="entry name" value="TRICORN PROTEASE HOMOLOG 2-RELATED"/>
    <property type="match status" value="1"/>
</dbReference>
<dbReference type="Gene3D" id="2.120.10.60">
    <property type="entry name" value="Tricorn protease N-terminal domain"/>
    <property type="match status" value="1"/>
</dbReference>
<dbReference type="Pfam" id="PF26549">
    <property type="entry name" value="Tricorn_N"/>
    <property type="match status" value="1"/>
</dbReference>